<name>A0A8T0R0Y5_PANVG</name>
<feature type="compositionally biased region" description="Polar residues" evidence="1">
    <location>
        <begin position="117"/>
        <end position="129"/>
    </location>
</feature>
<dbReference type="PANTHER" id="PTHR39117">
    <property type="entry name" value="MEDIATOR OF RNA POLYMERASE II TRANSCRIPTION SUBUNIT 28"/>
    <property type="match status" value="1"/>
</dbReference>
<dbReference type="Proteomes" id="UP000823388">
    <property type="component" value="Chromosome 6N"/>
</dbReference>
<reference evidence="2" key="1">
    <citation type="submission" date="2020-05" db="EMBL/GenBank/DDBJ databases">
        <title>WGS assembly of Panicum virgatum.</title>
        <authorList>
            <person name="Lovell J.T."/>
            <person name="Jenkins J."/>
            <person name="Shu S."/>
            <person name="Juenger T.E."/>
            <person name="Schmutz J."/>
        </authorList>
    </citation>
    <scope>NUCLEOTIDE SEQUENCE</scope>
    <source>
        <strain evidence="2">AP13</strain>
    </source>
</reference>
<gene>
    <name evidence="2" type="ORF">PVAP13_6NG240709</name>
</gene>
<comment type="caution">
    <text evidence="2">The sequence shown here is derived from an EMBL/GenBank/DDBJ whole genome shotgun (WGS) entry which is preliminary data.</text>
</comment>
<feature type="compositionally biased region" description="Low complexity" evidence="1">
    <location>
        <begin position="142"/>
        <end position="162"/>
    </location>
</feature>
<feature type="compositionally biased region" description="Basic residues" evidence="1">
    <location>
        <begin position="92"/>
        <end position="105"/>
    </location>
</feature>
<keyword evidence="3" id="KW-1185">Reference proteome</keyword>
<protein>
    <submittedName>
        <fullName evidence="2">Uncharacterized protein</fullName>
    </submittedName>
</protein>
<dbReference type="InterPro" id="IPR034456">
    <property type="entry name" value="MED28"/>
</dbReference>
<evidence type="ECO:0000256" key="1">
    <source>
        <dbReference type="SAM" id="MobiDB-lite"/>
    </source>
</evidence>
<dbReference type="PANTHER" id="PTHR39117:SF1">
    <property type="entry name" value="MEDIATOR OF RNA POLYMERASE II TRANSCRIPTION SUBUNIT 28"/>
    <property type="match status" value="1"/>
</dbReference>
<organism evidence="2 3">
    <name type="scientific">Panicum virgatum</name>
    <name type="common">Blackwell switchgrass</name>
    <dbReference type="NCBI Taxonomy" id="38727"/>
    <lineage>
        <taxon>Eukaryota</taxon>
        <taxon>Viridiplantae</taxon>
        <taxon>Streptophyta</taxon>
        <taxon>Embryophyta</taxon>
        <taxon>Tracheophyta</taxon>
        <taxon>Spermatophyta</taxon>
        <taxon>Magnoliopsida</taxon>
        <taxon>Liliopsida</taxon>
        <taxon>Poales</taxon>
        <taxon>Poaceae</taxon>
        <taxon>PACMAD clade</taxon>
        <taxon>Panicoideae</taxon>
        <taxon>Panicodae</taxon>
        <taxon>Paniceae</taxon>
        <taxon>Panicinae</taxon>
        <taxon>Panicum</taxon>
        <taxon>Panicum sect. Hiantes</taxon>
    </lineage>
</organism>
<dbReference type="GO" id="GO:0006355">
    <property type="term" value="P:regulation of DNA-templated transcription"/>
    <property type="evidence" value="ECO:0007669"/>
    <property type="project" value="InterPro"/>
</dbReference>
<dbReference type="AlphaFoldDB" id="A0A8T0R0Y5"/>
<evidence type="ECO:0000313" key="2">
    <source>
        <dbReference type="EMBL" id="KAG2579174.1"/>
    </source>
</evidence>
<evidence type="ECO:0000313" key="3">
    <source>
        <dbReference type="Proteomes" id="UP000823388"/>
    </source>
</evidence>
<proteinExistence type="predicted"/>
<sequence>MTSYTVTHTFCLTGERLRDSLPRKAGIGEVIDTALHAAAPRRLPASSPLSRKYRALYFPGTAGPQPQPRPRRRRPSPSLTAVATAPNVPGCRRARLRPRRHRPSPTRHGSPPRSRYHGSSVTSRPATTQRAAPSRPNPPPRSRASSSPALFAAAPTPSRSAAARSSRFRRWPIILVFNRSMAPSRARFDVENHARDFMEVAKKLRSYFISLQREDQQQKRCFGRRLLQWRKN</sequence>
<accession>A0A8T0R0Y5</accession>
<feature type="region of interest" description="Disordered" evidence="1">
    <location>
        <begin position="58"/>
        <end position="162"/>
    </location>
</feature>
<dbReference type="EMBL" id="CM029048">
    <property type="protein sequence ID" value="KAG2579174.1"/>
    <property type="molecule type" value="Genomic_DNA"/>
</dbReference>
<dbReference type="GO" id="GO:0016592">
    <property type="term" value="C:mediator complex"/>
    <property type="evidence" value="ECO:0007669"/>
    <property type="project" value="InterPro"/>
</dbReference>